<name>A0A183TP19_SCHSO</name>
<organism evidence="4">
    <name type="scientific">Schistocephalus solidus</name>
    <name type="common">Tapeworm</name>
    <dbReference type="NCBI Taxonomy" id="70667"/>
    <lineage>
        <taxon>Eukaryota</taxon>
        <taxon>Metazoa</taxon>
        <taxon>Spiralia</taxon>
        <taxon>Lophotrochozoa</taxon>
        <taxon>Platyhelminthes</taxon>
        <taxon>Cestoda</taxon>
        <taxon>Eucestoda</taxon>
        <taxon>Diphyllobothriidea</taxon>
        <taxon>Diphyllobothriidae</taxon>
        <taxon>Schistocephalus</taxon>
    </lineage>
</organism>
<dbReference type="Proteomes" id="UP000275846">
    <property type="component" value="Unassembled WGS sequence"/>
</dbReference>
<sequence length="89" mass="10022">MRPTRSPPPSQKERHESHQRPRPTPSMPRPFQHASAVNAPSAHESAWSHIYGRNAPTIRQFQLLREILLTLLRTPPPSILASIPLPPPS</sequence>
<proteinExistence type="predicted"/>
<dbReference type="EMBL" id="UYSU01043928">
    <property type="protein sequence ID" value="VDM04603.1"/>
    <property type="molecule type" value="Genomic_DNA"/>
</dbReference>
<feature type="compositionally biased region" description="Pro residues" evidence="1">
    <location>
        <begin position="1"/>
        <end position="10"/>
    </location>
</feature>
<evidence type="ECO:0000256" key="1">
    <source>
        <dbReference type="SAM" id="MobiDB-lite"/>
    </source>
</evidence>
<accession>A0A183TP19</accession>
<gene>
    <name evidence="2" type="ORF">SSLN_LOCUS18217</name>
</gene>
<dbReference type="WBParaSite" id="SSLN_0001890001-mRNA-1">
    <property type="protein sequence ID" value="SSLN_0001890001-mRNA-1"/>
    <property type="gene ID" value="SSLN_0001890001"/>
</dbReference>
<dbReference type="AlphaFoldDB" id="A0A183TP19"/>
<evidence type="ECO:0000313" key="3">
    <source>
        <dbReference type="Proteomes" id="UP000275846"/>
    </source>
</evidence>
<evidence type="ECO:0000313" key="2">
    <source>
        <dbReference type="EMBL" id="VDM04603.1"/>
    </source>
</evidence>
<reference evidence="2 3" key="2">
    <citation type="submission" date="2018-11" db="EMBL/GenBank/DDBJ databases">
        <authorList>
            <consortium name="Pathogen Informatics"/>
        </authorList>
    </citation>
    <scope>NUCLEOTIDE SEQUENCE [LARGE SCALE GENOMIC DNA]</scope>
    <source>
        <strain evidence="2 3">NST_G2</strain>
    </source>
</reference>
<keyword evidence="3" id="KW-1185">Reference proteome</keyword>
<evidence type="ECO:0000313" key="4">
    <source>
        <dbReference type="WBParaSite" id="SSLN_0001890001-mRNA-1"/>
    </source>
</evidence>
<protein>
    <submittedName>
        <fullName evidence="2 4">Uncharacterized protein</fullName>
    </submittedName>
</protein>
<feature type="region of interest" description="Disordered" evidence="1">
    <location>
        <begin position="1"/>
        <end position="44"/>
    </location>
</feature>
<reference evidence="4" key="1">
    <citation type="submission" date="2016-06" db="UniProtKB">
        <authorList>
            <consortium name="WormBaseParasite"/>
        </authorList>
    </citation>
    <scope>IDENTIFICATION</scope>
</reference>